<protein>
    <submittedName>
        <fullName evidence="2">Uncharacterized protein</fullName>
    </submittedName>
</protein>
<dbReference type="GeneID" id="95375130"/>
<gene>
    <name evidence="1" type="ORF">M5X16_04870</name>
    <name evidence="2" type="ORF">PC41400_09955</name>
</gene>
<accession>A0A410WUE0</accession>
<dbReference type="EMBL" id="JAMDMJ010000004">
    <property type="protein sequence ID" value="MCY9595109.1"/>
    <property type="molecule type" value="Genomic_DNA"/>
</dbReference>
<keyword evidence="4" id="KW-1185">Reference proteome</keyword>
<name>A0A410WUE0_9BACL</name>
<dbReference type="KEGG" id="pchi:PC41400_09955"/>
<dbReference type="Proteomes" id="UP000288943">
    <property type="component" value="Chromosome"/>
</dbReference>
<organism evidence="2 3">
    <name type="scientific">Paenibacillus chitinolyticus</name>
    <dbReference type="NCBI Taxonomy" id="79263"/>
    <lineage>
        <taxon>Bacteria</taxon>
        <taxon>Bacillati</taxon>
        <taxon>Bacillota</taxon>
        <taxon>Bacilli</taxon>
        <taxon>Bacillales</taxon>
        <taxon>Paenibacillaceae</taxon>
        <taxon>Paenibacillus</taxon>
    </lineage>
</organism>
<proteinExistence type="predicted"/>
<sequence>MTCRFIFDERLGIPVPEFDKEWEEYSLRERESILFQWEQIRGTIPDRIKQLEGQIIAKQNKLNVEDDFPVSCALNSQIAELASAINDLHLWFRTNQEVESKIHG</sequence>
<evidence type="ECO:0000313" key="4">
    <source>
        <dbReference type="Proteomes" id="UP001527202"/>
    </source>
</evidence>
<evidence type="ECO:0000313" key="1">
    <source>
        <dbReference type="EMBL" id="MCY9595109.1"/>
    </source>
</evidence>
<dbReference type="RefSeq" id="WP_042230870.1">
    <property type="nucleotide sequence ID" value="NZ_CP026520.1"/>
</dbReference>
<reference evidence="1 4" key="2">
    <citation type="submission" date="2022-05" db="EMBL/GenBank/DDBJ databases">
        <title>Genome Sequencing of Bee-Associated Microbes.</title>
        <authorList>
            <person name="Dunlap C."/>
        </authorList>
    </citation>
    <scope>NUCLEOTIDE SEQUENCE [LARGE SCALE GENOMIC DNA]</scope>
    <source>
        <strain evidence="1 4">NRRL B-23120</strain>
    </source>
</reference>
<reference evidence="2 3" key="1">
    <citation type="submission" date="2018-01" db="EMBL/GenBank/DDBJ databases">
        <title>The whole genome sequencing and assembly of Paenibacillus chitinolyticus KCCM 41400 strain.</title>
        <authorList>
            <person name="Kim J.-Y."/>
            <person name="Park M.-K."/>
            <person name="Lee Y.-J."/>
            <person name="Yi H."/>
            <person name="Bahn Y.-S."/>
            <person name="Kim J.F."/>
            <person name="Lee D.-W."/>
        </authorList>
    </citation>
    <scope>NUCLEOTIDE SEQUENCE [LARGE SCALE GENOMIC DNA]</scope>
    <source>
        <strain evidence="2 3">KCCM 41400</strain>
    </source>
</reference>
<evidence type="ECO:0000313" key="3">
    <source>
        <dbReference type="Proteomes" id="UP000288943"/>
    </source>
</evidence>
<evidence type="ECO:0000313" key="2">
    <source>
        <dbReference type="EMBL" id="QAV17973.1"/>
    </source>
</evidence>
<dbReference type="EMBL" id="CP026520">
    <property type="protein sequence ID" value="QAV17973.1"/>
    <property type="molecule type" value="Genomic_DNA"/>
</dbReference>
<dbReference type="AlphaFoldDB" id="A0A410WUE0"/>
<dbReference type="Proteomes" id="UP001527202">
    <property type="component" value="Unassembled WGS sequence"/>
</dbReference>
<dbReference type="OrthoDB" id="2989999at2"/>